<keyword evidence="3" id="KW-1185">Reference proteome</keyword>
<feature type="region of interest" description="Disordered" evidence="1">
    <location>
        <begin position="24"/>
        <end position="45"/>
    </location>
</feature>
<evidence type="ECO:0000313" key="3">
    <source>
        <dbReference type="Proteomes" id="UP000245884"/>
    </source>
</evidence>
<dbReference type="AlphaFoldDB" id="A0A316UZD7"/>
<protein>
    <recommendedName>
        <fullName evidence="4">Dol-P-Man:Man(5)GlcNAc(2)-PP-Dol alpha-1,3-mannosyltransferase</fullName>
    </recommendedName>
</protein>
<feature type="compositionally biased region" description="Low complexity" evidence="1">
    <location>
        <begin position="24"/>
        <end position="37"/>
    </location>
</feature>
<organism evidence="2 3">
    <name type="scientific">Jaminaea rosea</name>
    <dbReference type="NCBI Taxonomy" id="1569628"/>
    <lineage>
        <taxon>Eukaryota</taxon>
        <taxon>Fungi</taxon>
        <taxon>Dikarya</taxon>
        <taxon>Basidiomycota</taxon>
        <taxon>Ustilaginomycotina</taxon>
        <taxon>Exobasidiomycetes</taxon>
        <taxon>Microstromatales</taxon>
        <taxon>Microstromatales incertae sedis</taxon>
        <taxon>Jaminaea</taxon>
    </lineage>
</organism>
<evidence type="ECO:0000313" key="2">
    <source>
        <dbReference type="EMBL" id="PWN30659.1"/>
    </source>
</evidence>
<evidence type="ECO:0008006" key="4">
    <source>
        <dbReference type="Google" id="ProtNLM"/>
    </source>
</evidence>
<proteinExistence type="predicted"/>
<dbReference type="InterPro" id="IPR029032">
    <property type="entry name" value="AhpD-like"/>
</dbReference>
<dbReference type="GeneID" id="37030800"/>
<dbReference type="Gene3D" id="1.20.1290.10">
    <property type="entry name" value="AhpD-like"/>
    <property type="match status" value="1"/>
</dbReference>
<dbReference type="SUPFAM" id="SSF69118">
    <property type="entry name" value="AhpD-like"/>
    <property type="match status" value="1"/>
</dbReference>
<dbReference type="InterPro" id="IPR052999">
    <property type="entry name" value="PTS1_Protein"/>
</dbReference>
<reference evidence="2 3" key="1">
    <citation type="journal article" date="2018" name="Mol. Biol. Evol.">
        <title>Broad Genomic Sampling Reveals a Smut Pathogenic Ancestry of the Fungal Clade Ustilaginomycotina.</title>
        <authorList>
            <person name="Kijpornyongpan T."/>
            <person name="Mondo S.J."/>
            <person name="Barry K."/>
            <person name="Sandor L."/>
            <person name="Lee J."/>
            <person name="Lipzen A."/>
            <person name="Pangilinan J."/>
            <person name="LaButti K."/>
            <person name="Hainaut M."/>
            <person name="Henrissat B."/>
            <person name="Grigoriev I.V."/>
            <person name="Spatafora J.W."/>
            <person name="Aime M.C."/>
        </authorList>
    </citation>
    <scope>NUCLEOTIDE SEQUENCE [LARGE SCALE GENOMIC DNA]</scope>
    <source>
        <strain evidence="2 3">MCA 5214</strain>
    </source>
</reference>
<dbReference type="Proteomes" id="UP000245884">
    <property type="component" value="Unassembled WGS sequence"/>
</dbReference>
<dbReference type="PANTHER" id="PTHR28180">
    <property type="entry name" value="CONSERVED MITOCHONDRIAL PROTEIN-RELATED"/>
    <property type="match status" value="1"/>
</dbReference>
<dbReference type="RefSeq" id="XP_025365271.1">
    <property type="nucleotide sequence ID" value="XM_025508977.1"/>
</dbReference>
<dbReference type="PANTHER" id="PTHR28180:SF2">
    <property type="entry name" value="PEROXISOMAL PROTEIN 2"/>
    <property type="match status" value="1"/>
</dbReference>
<dbReference type="EMBL" id="KZ819662">
    <property type="protein sequence ID" value="PWN30659.1"/>
    <property type="molecule type" value="Genomic_DNA"/>
</dbReference>
<dbReference type="OrthoDB" id="5392202at2759"/>
<gene>
    <name evidence="2" type="ORF">BDZ90DRAFT_277109</name>
</gene>
<sequence>MSNSKLSSSLKSLISSPLYPAARAAAGTPRPAGRSASPAPPPATQALSDCLRRVAGQAEERGLGWGEWLTITTATMVTLNSPHSLAHLHRFASPPSGLNLEQRVERSLLMREVGLKCIGFIGIPKVINNLAALRKAVDEDHDLSASLPTEPRRKIGPNDVGPVQKAARALWDDIYEPHAAKLIDVLGRSHPDMPVFILDGEYGPLFSPPHMFRQQGSVEVPSWEVGRVRTSLTALAALRAQGGVGPQVTSHVYGLIKGAASIVKGDPHEQGLRWLTTQEGASWVLETVSDLSEVVEGGAGEEHAAKPRESKL</sequence>
<evidence type="ECO:0000256" key="1">
    <source>
        <dbReference type="SAM" id="MobiDB-lite"/>
    </source>
</evidence>
<dbReference type="STRING" id="1569628.A0A316UZD7"/>
<accession>A0A316UZD7</accession>
<name>A0A316UZD7_9BASI</name>